<proteinExistence type="predicted"/>
<dbReference type="Proteomes" id="UP000070633">
    <property type="component" value="Unassembled WGS sequence"/>
</dbReference>
<organism evidence="1 2">
    <name type="scientific">candidate division MSBL1 archaeon SCGC-AAA382M17</name>
    <dbReference type="NCBI Taxonomy" id="1698284"/>
    <lineage>
        <taxon>Archaea</taxon>
        <taxon>Methanobacteriati</taxon>
        <taxon>Methanobacteriota</taxon>
        <taxon>candidate division MSBL1</taxon>
    </lineage>
</organism>
<accession>A0ABR5TJX1</accession>
<protein>
    <submittedName>
        <fullName evidence="1">Uncharacterized protein</fullName>
    </submittedName>
</protein>
<evidence type="ECO:0000313" key="1">
    <source>
        <dbReference type="EMBL" id="KXB08741.1"/>
    </source>
</evidence>
<evidence type="ECO:0000313" key="2">
    <source>
        <dbReference type="Proteomes" id="UP000070633"/>
    </source>
</evidence>
<keyword evidence="2" id="KW-1185">Reference proteome</keyword>
<sequence>MPDFKKYLESRSYSWKLNYERIYELAVMNYPFSFWQYNDSYCDDIPDPTASNKTLRIHLINHVDLIGFTNEYMQYYYPAVYQHLTEIGSVGFKTEHLAEYFDKVPIGSKSQNPYLESLAPDTSTIYHPEVSQDIYNWLVNKGNNIIYIYGENDALTACAIELTGETNALKLIQKGTNKNVKLNALDQKDLVLTTIEDWMGISNK</sequence>
<dbReference type="InterPro" id="IPR008761">
    <property type="entry name" value="Peptidase_S37"/>
</dbReference>
<comment type="caution">
    <text evidence="1">The sequence shown here is derived from an EMBL/GenBank/DDBJ whole genome shotgun (WGS) entry which is preliminary data.</text>
</comment>
<dbReference type="Pfam" id="PF05576">
    <property type="entry name" value="Peptidase_S37"/>
    <property type="match status" value="1"/>
</dbReference>
<dbReference type="EMBL" id="LHYI01000007">
    <property type="protein sequence ID" value="KXB08741.1"/>
    <property type="molecule type" value="Genomic_DNA"/>
</dbReference>
<name>A0ABR5TJX1_9EURY</name>
<reference evidence="1 2" key="1">
    <citation type="journal article" date="2016" name="Sci. Rep.">
        <title>Metabolic traits of an uncultured archaeal lineage -MSBL1- from brine pools of the Red Sea.</title>
        <authorList>
            <person name="Mwirichia R."/>
            <person name="Alam I."/>
            <person name="Rashid M."/>
            <person name="Vinu M."/>
            <person name="Ba-Alawi W."/>
            <person name="Anthony Kamau A."/>
            <person name="Kamanda Ngugi D."/>
            <person name="Goker M."/>
            <person name="Klenk H.P."/>
            <person name="Bajic V."/>
            <person name="Stingl U."/>
        </authorList>
    </citation>
    <scope>NUCLEOTIDE SEQUENCE [LARGE SCALE GENOMIC DNA]</scope>
    <source>
        <strain evidence="1">SCGC-AAA382M17</strain>
    </source>
</reference>
<gene>
    <name evidence="1" type="ORF">AKJ55_00480</name>
</gene>